<protein>
    <submittedName>
        <fullName evidence="1">Uncharacterized protein</fullName>
    </submittedName>
</protein>
<evidence type="ECO:0000313" key="2">
    <source>
        <dbReference type="Proteomes" id="UP000266861"/>
    </source>
</evidence>
<comment type="caution">
    <text evidence="1">The sequence shown here is derived from an EMBL/GenBank/DDBJ whole genome shotgun (WGS) entry which is preliminary data.</text>
</comment>
<dbReference type="EMBL" id="PQFF01000075">
    <property type="protein sequence ID" value="RHZ84597.1"/>
    <property type="molecule type" value="Genomic_DNA"/>
</dbReference>
<name>A0A397JAR7_9GLOM</name>
<evidence type="ECO:0000313" key="1">
    <source>
        <dbReference type="EMBL" id="RHZ84597.1"/>
    </source>
</evidence>
<dbReference type="AlphaFoldDB" id="A0A397JAR7"/>
<organism evidence="1 2">
    <name type="scientific">Diversispora epigaea</name>
    <dbReference type="NCBI Taxonomy" id="1348612"/>
    <lineage>
        <taxon>Eukaryota</taxon>
        <taxon>Fungi</taxon>
        <taxon>Fungi incertae sedis</taxon>
        <taxon>Mucoromycota</taxon>
        <taxon>Glomeromycotina</taxon>
        <taxon>Glomeromycetes</taxon>
        <taxon>Diversisporales</taxon>
        <taxon>Diversisporaceae</taxon>
        <taxon>Diversispora</taxon>
    </lineage>
</organism>
<proteinExistence type="predicted"/>
<sequence>MYSNRDYDPDINEKYTSEFNVLYERLSEIDYEIVKNKMTVPSEIKNSMRNVKCWKITQKLKQKTSTERITLYHGKNIIFFSISNPPMWKKNEKVEDNEKSLIDRFYDVGDDNDENNGIHCDTEQNGDQLGIININNIVEQDGHTRKTPQLQY</sequence>
<reference evidence="1 2" key="1">
    <citation type="submission" date="2018-08" db="EMBL/GenBank/DDBJ databases">
        <title>Genome and evolution of the arbuscular mycorrhizal fungus Diversispora epigaea (formerly Glomus versiforme) and its bacterial endosymbionts.</title>
        <authorList>
            <person name="Sun X."/>
            <person name="Fei Z."/>
            <person name="Harrison M."/>
        </authorList>
    </citation>
    <scope>NUCLEOTIDE SEQUENCE [LARGE SCALE GENOMIC DNA]</scope>
    <source>
        <strain evidence="1 2">IT104</strain>
    </source>
</reference>
<accession>A0A397JAR7</accession>
<gene>
    <name evidence="1" type="ORF">Glove_79g34</name>
</gene>
<dbReference type="Proteomes" id="UP000266861">
    <property type="component" value="Unassembled WGS sequence"/>
</dbReference>
<keyword evidence="2" id="KW-1185">Reference proteome</keyword>